<sequence>QQQQLQRPTSQPTDTSTSSTTNQQQLNPSIYTTSILPLPPLPPYSRALTFRTVQRFLLVCTRLRRQRQTDKRGGESFKGLEAIRLDDELIYQETCPANETAPPLLPPLPPKASPVPATLAHYSSAIPHSISVAEATQEATEIHAATSNSPYFVLHPNLKLQIVCPYLCVLLRSATRVVVLNQAFQLSPLVVGGSLLDPERSGATPIINAQQAAVTSPPGSIVNDGNGCCIIEANRAMAEWMLASVGEEIWYME</sequence>
<comment type="caution">
    <text evidence="2">The sequence shown here is derived from an EMBL/GenBank/DDBJ whole genome shotgun (WGS) entry which is preliminary data.</text>
</comment>
<evidence type="ECO:0000256" key="1">
    <source>
        <dbReference type="SAM" id="MobiDB-lite"/>
    </source>
</evidence>
<feature type="region of interest" description="Disordered" evidence="1">
    <location>
        <begin position="1"/>
        <end position="28"/>
    </location>
</feature>
<proteinExistence type="predicted"/>
<accession>A0A5J4UVZ7</accession>
<protein>
    <submittedName>
        <fullName evidence="2">Uncharacterized protein</fullName>
    </submittedName>
</protein>
<evidence type="ECO:0000313" key="3">
    <source>
        <dbReference type="Proteomes" id="UP000324800"/>
    </source>
</evidence>
<evidence type="ECO:0000313" key="2">
    <source>
        <dbReference type="EMBL" id="KAA6374262.1"/>
    </source>
</evidence>
<dbReference type="Proteomes" id="UP000324800">
    <property type="component" value="Unassembled WGS sequence"/>
</dbReference>
<feature type="non-terminal residue" evidence="2">
    <location>
        <position position="1"/>
    </location>
</feature>
<dbReference type="AlphaFoldDB" id="A0A5J4UVZ7"/>
<organism evidence="2 3">
    <name type="scientific">Streblomastix strix</name>
    <dbReference type="NCBI Taxonomy" id="222440"/>
    <lineage>
        <taxon>Eukaryota</taxon>
        <taxon>Metamonada</taxon>
        <taxon>Preaxostyla</taxon>
        <taxon>Oxymonadida</taxon>
        <taxon>Streblomastigidae</taxon>
        <taxon>Streblomastix</taxon>
    </lineage>
</organism>
<dbReference type="EMBL" id="SNRW01012109">
    <property type="protein sequence ID" value="KAA6374262.1"/>
    <property type="molecule type" value="Genomic_DNA"/>
</dbReference>
<name>A0A5J4UVZ7_9EUKA</name>
<reference evidence="2 3" key="1">
    <citation type="submission" date="2019-03" db="EMBL/GenBank/DDBJ databases">
        <title>Single cell metagenomics reveals metabolic interactions within the superorganism composed of flagellate Streblomastix strix and complex community of Bacteroidetes bacteria on its surface.</title>
        <authorList>
            <person name="Treitli S.C."/>
            <person name="Kolisko M."/>
            <person name="Husnik F."/>
            <person name="Keeling P."/>
            <person name="Hampl V."/>
        </authorList>
    </citation>
    <scope>NUCLEOTIDE SEQUENCE [LARGE SCALE GENOMIC DNA]</scope>
    <source>
        <strain evidence="2">ST1C</strain>
    </source>
</reference>
<gene>
    <name evidence="2" type="ORF">EZS28_030210</name>
</gene>